<evidence type="ECO:0000256" key="7">
    <source>
        <dbReference type="HAMAP-Rule" id="MF_02065"/>
    </source>
</evidence>
<dbReference type="PANTHER" id="PTHR30518">
    <property type="entry name" value="ENDOLYTIC MUREIN TRANSGLYCOSYLASE"/>
    <property type="match status" value="1"/>
</dbReference>
<dbReference type="eggNOG" id="COG1559">
    <property type="taxonomic scope" value="Bacteria"/>
</dbReference>
<dbReference type="RefSeq" id="WP_003776394.1">
    <property type="nucleotide sequence ID" value="NZ_JH992957.1"/>
</dbReference>
<evidence type="ECO:0000313" key="10">
    <source>
        <dbReference type="Proteomes" id="UP000009875"/>
    </source>
</evidence>
<keyword evidence="2 7" id="KW-0812">Transmembrane</keyword>
<dbReference type="EMBL" id="AGXA01000004">
    <property type="protein sequence ID" value="EKU94146.1"/>
    <property type="molecule type" value="Genomic_DNA"/>
</dbReference>
<protein>
    <recommendedName>
        <fullName evidence="7">Endolytic murein transglycosylase</fullName>
        <ecNumber evidence="7">4.2.2.29</ecNumber>
    </recommendedName>
    <alternativeName>
        <fullName evidence="7">Peptidoglycan lytic transglycosylase</fullName>
    </alternativeName>
    <alternativeName>
        <fullName evidence="7">Peptidoglycan polymerization terminase</fullName>
    </alternativeName>
</protein>
<comment type="similarity">
    <text evidence="7">Belongs to the transglycosylase MltG family.</text>
</comment>
<evidence type="ECO:0000256" key="1">
    <source>
        <dbReference type="ARBA" id="ARBA00022475"/>
    </source>
</evidence>
<keyword evidence="3 7" id="KW-1133">Transmembrane helix</keyword>
<comment type="function">
    <text evidence="7">Functions as a peptidoglycan terminase that cleaves nascent peptidoglycan strands endolytically to terminate their elongation.</text>
</comment>
<accession>K9EE21</accession>
<dbReference type="PANTHER" id="PTHR30518:SF2">
    <property type="entry name" value="ENDOLYTIC MUREIN TRANSGLYCOSYLASE"/>
    <property type="match status" value="1"/>
</dbReference>
<dbReference type="OrthoDB" id="9814591at2"/>
<keyword evidence="10" id="KW-1185">Reference proteome</keyword>
<feature type="transmembrane region" description="Helical" evidence="7">
    <location>
        <begin position="12"/>
        <end position="36"/>
    </location>
</feature>
<reference evidence="9 10" key="1">
    <citation type="submission" date="2012-09" db="EMBL/GenBank/DDBJ databases">
        <title>The Genome Sequence of Alloiococcus otitis ATCC 51267.</title>
        <authorList>
            <consortium name="The Broad Institute Genome Sequencing Platform"/>
            <person name="Earl A."/>
            <person name="Ward D."/>
            <person name="Feldgarden M."/>
            <person name="Gevers D."/>
            <person name="Huys G."/>
            <person name="Walker B."/>
            <person name="Young S.K."/>
            <person name="Zeng Q."/>
            <person name="Gargeya S."/>
            <person name="Fitzgerald M."/>
            <person name="Haas B."/>
            <person name="Abouelleil A."/>
            <person name="Alvarado L."/>
            <person name="Arachchi H.M."/>
            <person name="Berlin A.M."/>
            <person name="Chapman S.B."/>
            <person name="Goldberg J."/>
            <person name="Griggs A."/>
            <person name="Gujja S."/>
            <person name="Hansen M."/>
            <person name="Howarth C."/>
            <person name="Imamovic A."/>
            <person name="Larimer J."/>
            <person name="McCowen C."/>
            <person name="Montmayeur A."/>
            <person name="Murphy C."/>
            <person name="Neiman D."/>
            <person name="Pearson M."/>
            <person name="Priest M."/>
            <person name="Roberts A."/>
            <person name="Saif S."/>
            <person name="Shea T."/>
            <person name="Sisk P."/>
            <person name="Sykes S."/>
            <person name="Wortman J."/>
            <person name="Nusbaum C."/>
            <person name="Birren B."/>
        </authorList>
    </citation>
    <scope>NUCLEOTIDE SEQUENCE [LARGE SCALE GENOMIC DNA]</scope>
    <source>
        <strain evidence="9 10">ATCC 51267</strain>
    </source>
</reference>
<dbReference type="EC" id="4.2.2.29" evidence="7"/>
<dbReference type="Gene3D" id="3.30.1490.480">
    <property type="entry name" value="Endolytic murein transglycosylase"/>
    <property type="match status" value="1"/>
</dbReference>
<feature type="region of interest" description="Disordered" evidence="8">
    <location>
        <begin position="358"/>
        <end position="380"/>
    </location>
</feature>
<feature type="site" description="Important for catalytic activity" evidence="7">
    <location>
        <position position="245"/>
    </location>
</feature>
<dbReference type="PATRIC" id="fig|883081.3.peg.180"/>
<proteinExistence type="inferred from homology"/>
<evidence type="ECO:0000256" key="6">
    <source>
        <dbReference type="ARBA" id="ARBA00023316"/>
    </source>
</evidence>
<dbReference type="GO" id="GO:0009252">
    <property type="term" value="P:peptidoglycan biosynthetic process"/>
    <property type="evidence" value="ECO:0007669"/>
    <property type="project" value="UniProtKB-UniRule"/>
</dbReference>
<comment type="subcellular location">
    <subcellularLocation>
        <location evidence="7">Cell membrane</location>
        <topology evidence="7">Single-pass membrane protein</topology>
    </subcellularLocation>
</comment>
<dbReference type="CDD" id="cd08010">
    <property type="entry name" value="MltG_like"/>
    <property type="match status" value="1"/>
</dbReference>
<sequence length="380" mass="42871">MVKNGSDRTVKKIVTITLSVLVVLLLVFLVSGYFFVNSALGPKDETSDEVIEVEIPQGTSRSNIASILEEEGVIDSAFVYNTYLRMNDEQDFQAGTYEMSPSMSLKEITDYLQEGGQPIGVETATFNVPEGYMLEQFAEIIGNETQYTEEEFMDLVQDEDFIQGQAENYPDLLGETADRDDTRYKLEGYLYPATYEYTEEDSLETIVGRMISQMNAVVEPHLSDIEASDFTVHEILTLASFIEREGITDEDRQVISGVFHNRLDLGMMLQTDVSVTYALGQHQERISYDDLEVDSAYNTYQHTGLGPGPVNSPSANSIDAAVNPVETDYLYFLADLETKEVYFSETYEQHLEYQNQYLRDNGDGSEEGQETEETEAEPEE</sequence>
<keyword evidence="6 7" id="KW-0961">Cell wall biogenesis/degradation</keyword>
<feature type="compositionally biased region" description="Acidic residues" evidence="8">
    <location>
        <begin position="363"/>
        <end position="380"/>
    </location>
</feature>
<evidence type="ECO:0000256" key="4">
    <source>
        <dbReference type="ARBA" id="ARBA00023136"/>
    </source>
</evidence>
<name>K9EE21_9LACT</name>
<keyword evidence="1 7" id="KW-1003">Cell membrane</keyword>
<dbReference type="InterPro" id="IPR003770">
    <property type="entry name" value="MLTG-like"/>
</dbReference>
<evidence type="ECO:0000256" key="5">
    <source>
        <dbReference type="ARBA" id="ARBA00023239"/>
    </source>
</evidence>
<dbReference type="HAMAP" id="MF_02065">
    <property type="entry name" value="MltG"/>
    <property type="match status" value="1"/>
</dbReference>
<comment type="catalytic activity">
    <reaction evidence="7">
        <text>a peptidoglycan chain = a peptidoglycan chain with N-acetyl-1,6-anhydromuramyl-[peptide] at the reducing end + a peptidoglycan chain with N-acetylglucosamine at the non-reducing end.</text>
        <dbReference type="EC" id="4.2.2.29"/>
    </reaction>
</comment>
<evidence type="ECO:0000256" key="3">
    <source>
        <dbReference type="ARBA" id="ARBA00022989"/>
    </source>
</evidence>
<dbReference type="Pfam" id="PF02618">
    <property type="entry name" value="YceG"/>
    <property type="match status" value="1"/>
</dbReference>
<evidence type="ECO:0000313" key="9">
    <source>
        <dbReference type="EMBL" id="EKU94146.1"/>
    </source>
</evidence>
<dbReference type="AlphaFoldDB" id="K9EE21"/>
<dbReference type="NCBIfam" id="TIGR00247">
    <property type="entry name" value="endolytic transglycosylase MltG"/>
    <property type="match status" value="1"/>
</dbReference>
<gene>
    <name evidence="7" type="primary">mltG</name>
    <name evidence="9" type="ORF">HMPREF9698_00178</name>
</gene>
<dbReference type="GO" id="GO:0071555">
    <property type="term" value="P:cell wall organization"/>
    <property type="evidence" value="ECO:0007669"/>
    <property type="project" value="UniProtKB-KW"/>
</dbReference>
<dbReference type="HOGENOM" id="CLU_025574_2_3_9"/>
<evidence type="ECO:0000256" key="8">
    <source>
        <dbReference type="SAM" id="MobiDB-lite"/>
    </source>
</evidence>
<keyword evidence="5 7" id="KW-0456">Lyase</keyword>
<dbReference type="STRING" id="883081.HMPREF9698_00178"/>
<dbReference type="Proteomes" id="UP000009875">
    <property type="component" value="Unassembled WGS sequence"/>
</dbReference>
<dbReference type="GO" id="GO:0008932">
    <property type="term" value="F:lytic endotransglycosylase activity"/>
    <property type="evidence" value="ECO:0007669"/>
    <property type="project" value="UniProtKB-UniRule"/>
</dbReference>
<keyword evidence="4 7" id="KW-0472">Membrane</keyword>
<dbReference type="GO" id="GO:0005886">
    <property type="term" value="C:plasma membrane"/>
    <property type="evidence" value="ECO:0007669"/>
    <property type="project" value="UniProtKB-SubCell"/>
</dbReference>
<organism evidence="9 10">
    <name type="scientific">Alloiococcus otitis ATCC 51267</name>
    <dbReference type="NCBI Taxonomy" id="883081"/>
    <lineage>
        <taxon>Bacteria</taxon>
        <taxon>Bacillati</taxon>
        <taxon>Bacillota</taxon>
        <taxon>Bacilli</taxon>
        <taxon>Lactobacillales</taxon>
        <taxon>Carnobacteriaceae</taxon>
        <taxon>Alloiococcus</taxon>
    </lineage>
</organism>
<comment type="caution">
    <text evidence="9">The sequence shown here is derived from an EMBL/GenBank/DDBJ whole genome shotgun (WGS) entry which is preliminary data.</text>
</comment>
<evidence type="ECO:0000256" key="2">
    <source>
        <dbReference type="ARBA" id="ARBA00022692"/>
    </source>
</evidence>